<organism evidence="1 2">
    <name type="scientific">Hypoxylon rubiginosum</name>
    <dbReference type="NCBI Taxonomy" id="110542"/>
    <lineage>
        <taxon>Eukaryota</taxon>
        <taxon>Fungi</taxon>
        <taxon>Dikarya</taxon>
        <taxon>Ascomycota</taxon>
        <taxon>Pezizomycotina</taxon>
        <taxon>Sordariomycetes</taxon>
        <taxon>Xylariomycetidae</taxon>
        <taxon>Xylariales</taxon>
        <taxon>Hypoxylaceae</taxon>
        <taxon>Hypoxylon</taxon>
    </lineage>
</organism>
<reference evidence="1 2" key="1">
    <citation type="journal article" date="2022" name="New Phytol.">
        <title>Ecological generalism drives hyperdiversity of secondary metabolite gene clusters in xylarialean endophytes.</title>
        <authorList>
            <person name="Franco M.E.E."/>
            <person name="Wisecaver J.H."/>
            <person name="Arnold A.E."/>
            <person name="Ju Y.M."/>
            <person name="Slot J.C."/>
            <person name="Ahrendt S."/>
            <person name="Moore L.P."/>
            <person name="Eastman K.E."/>
            <person name="Scott K."/>
            <person name="Konkel Z."/>
            <person name="Mondo S.J."/>
            <person name="Kuo A."/>
            <person name="Hayes R.D."/>
            <person name="Haridas S."/>
            <person name="Andreopoulos B."/>
            <person name="Riley R."/>
            <person name="LaButti K."/>
            <person name="Pangilinan J."/>
            <person name="Lipzen A."/>
            <person name="Amirebrahimi M."/>
            <person name="Yan J."/>
            <person name="Adam C."/>
            <person name="Keymanesh K."/>
            <person name="Ng V."/>
            <person name="Louie K."/>
            <person name="Northen T."/>
            <person name="Drula E."/>
            <person name="Henrissat B."/>
            <person name="Hsieh H.M."/>
            <person name="Youens-Clark K."/>
            <person name="Lutzoni F."/>
            <person name="Miadlikowska J."/>
            <person name="Eastwood D.C."/>
            <person name="Hamelin R.C."/>
            <person name="Grigoriev I.V."/>
            <person name="U'Ren J.M."/>
        </authorList>
    </citation>
    <scope>NUCLEOTIDE SEQUENCE [LARGE SCALE GENOMIC DNA]</scope>
    <source>
        <strain evidence="1 2">CBS 119005</strain>
    </source>
</reference>
<proteinExistence type="predicted"/>
<name>A0ACB9YP94_9PEZI</name>
<keyword evidence="2" id="KW-1185">Reference proteome</keyword>
<accession>A0ACB9YP94</accession>
<evidence type="ECO:0000313" key="1">
    <source>
        <dbReference type="EMBL" id="KAI4860936.1"/>
    </source>
</evidence>
<gene>
    <name evidence="1" type="ORF">F4820DRAFT_85209</name>
</gene>
<dbReference type="Proteomes" id="UP001497700">
    <property type="component" value="Unassembled WGS sequence"/>
</dbReference>
<evidence type="ECO:0000313" key="2">
    <source>
        <dbReference type="Proteomes" id="UP001497700"/>
    </source>
</evidence>
<comment type="caution">
    <text evidence="1">The sequence shown here is derived from an EMBL/GenBank/DDBJ whole genome shotgun (WGS) entry which is preliminary data.</text>
</comment>
<dbReference type="EMBL" id="MU393567">
    <property type="protein sequence ID" value="KAI4860936.1"/>
    <property type="molecule type" value="Genomic_DNA"/>
</dbReference>
<protein>
    <submittedName>
        <fullName evidence="1">Uncharacterized protein</fullName>
    </submittedName>
</protein>
<sequence>MRTKLRQVSSSLPCLFLAWCIFAFDMCIFSYKSTNPNQLNHLHLPHSPHSPRSVLVREVRGTHKRNRRTCD</sequence>